<dbReference type="AlphaFoldDB" id="A0A1U7MYN1"/>
<protein>
    <submittedName>
        <fullName evidence="1">Uncharacterized protein</fullName>
    </submittedName>
</protein>
<comment type="caution">
    <text evidence="1">The sequence shown here is derived from an EMBL/GenBank/DDBJ whole genome shotgun (WGS) entry which is preliminary data.</text>
</comment>
<keyword evidence="2" id="KW-1185">Reference proteome</keyword>
<dbReference type="EMBL" id="MKZS01000001">
    <property type="protein sequence ID" value="OLT58828.1"/>
    <property type="molecule type" value="Genomic_DNA"/>
</dbReference>
<dbReference type="Proteomes" id="UP000186657">
    <property type="component" value="Unassembled WGS sequence"/>
</dbReference>
<evidence type="ECO:0000313" key="2">
    <source>
        <dbReference type="Proteomes" id="UP000186657"/>
    </source>
</evidence>
<reference evidence="1 2" key="1">
    <citation type="submission" date="2016-10" db="EMBL/GenBank/DDBJ databases">
        <title>Comparative genomics uncovers the prolific and rare metabolic potential of the cyanobacterial genus Moorea.</title>
        <authorList>
            <person name="Leao T."/>
            <person name="Castelao G."/>
            <person name="Korobeynikov A."/>
            <person name="Monroe E.A."/>
            <person name="Podell S."/>
            <person name="Glukhov E."/>
            <person name="Allen E."/>
            <person name="Gerwick W.H."/>
            <person name="Gerwick L."/>
        </authorList>
    </citation>
    <scope>NUCLEOTIDE SEQUENCE [LARGE SCALE GENOMIC DNA]</scope>
    <source>
        <strain evidence="1 2">PNG5-198</strain>
    </source>
</reference>
<gene>
    <name evidence="1" type="ORF">BJP37_06980</name>
</gene>
<evidence type="ECO:0000313" key="1">
    <source>
        <dbReference type="EMBL" id="OLT58828.1"/>
    </source>
</evidence>
<sequence length="97" mass="10893">MIARKFFILFPLLVEGVPIGQGRGLTSSIKTNFWCLPLHLGVLTIGRFVLFRGNYGNIGREITSSDRKRQKATGKRQEGQEIGSLIVQSKKTIQVYI</sequence>
<accession>A0A1U7MYN1</accession>
<proteinExistence type="predicted"/>
<organism evidence="1 2">
    <name type="scientific">Moorena bouillonii PNG</name>
    <dbReference type="NCBI Taxonomy" id="568701"/>
    <lineage>
        <taxon>Bacteria</taxon>
        <taxon>Bacillati</taxon>
        <taxon>Cyanobacteriota</taxon>
        <taxon>Cyanophyceae</taxon>
        <taxon>Coleofasciculales</taxon>
        <taxon>Coleofasciculaceae</taxon>
        <taxon>Moorena</taxon>
    </lineage>
</organism>
<name>A0A1U7MYN1_9CYAN</name>
<dbReference type="RefSeq" id="WP_075897630.1">
    <property type="nucleotide sequence ID" value="NZ_MKZS01000001.1"/>
</dbReference>